<dbReference type="InterPro" id="IPR023408">
    <property type="entry name" value="MscS_beta-dom_sf"/>
</dbReference>
<dbReference type="SUPFAM" id="SSF50182">
    <property type="entry name" value="Sm-like ribonucleoproteins"/>
    <property type="match status" value="1"/>
</dbReference>
<reference evidence="12" key="2">
    <citation type="submission" date="2020-08" db="EMBL/GenBank/DDBJ databases">
        <authorList>
            <person name="Lai Q."/>
        </authorList>
    </citation>
    <scope>NUCLEOTIDE SEQUENCE</scope>
    <source>
        <strain evidence="12">S27-2</strain>
    </source>
</reference>
<gene>
    <name evidence="12" type="ORF">H8B19_13140</name>
</gene>
<dbReference type="InterPro" id="IPR006685">
    <property type="entry name" value="MscS_channel_2nd"/>
</dbReference>
<keyword evidence="7 10" id="KW-0472">Membrane</keyword>
<dbReference type="InterPro" id="IPR010920">
    <property type="entry name" value="LSM_dom_sf"/>
</dbReference>
<dbReference type="AlphaFoldDB" id="A0A8J6ISW3"/>
<dbReference type="PANTHER" id="PTHR30414">
    <property type="entry name" value="MINICONDUCTANCE MECHANOSENSITIVE CHANNEL YBDG"/>
    <property type="match status" value="1"/>
</dbReference>
<dbReference type="GO" id="GO:0008381">
    <property type="term" value="F:mechanosensitive monoatomic ion channel activity"/>
    <property type="evidence" value="ECO:0007669"/>
    <property type="project" value="InterPro"/>
</dbReference>
<organism evidence="12 13">
    <name type="scientific">Neptunicella marina</name>
    <dbReference type="NCBI Taxonomy" id="2125989"/>
    <lineage>
        <taxon>Bacteria</taxon>
        <taxon>Pseudomonadati</taxon>
        <taxon>Pseudomonadota</taxon>
        <taxon>Gammaproteobacteria</taxon>
        <taxon>Alteromonadales</taxon>
        <taxon>Alteromonadaceae</taxon>
        <taxon>Neptunicella</taxon>
    </lineage>
</organism>
<feature type="transmembrane region" description="Helical" evidence="10">
    <location>
        <begin position="175"/>
        <end position="199"/>
    </location>
</feature>
<dbReference type="GO" id="GO:0005886">
    <property type="term" value="C:plasma membrane"/>
    <property type="evidence" value="ECO:0007669"/>
    <property type="project" value="UniProtKB-SubCell"/>
</dbReference>
<sequence>MQPIRELSQGIVQLLSYLGFSTESGSAHYLSAAVICLLVIAWLGFYLTSFFLRHVISHWVLRTRNHWDDELHKHGFFRRFSHIIPAIIVYLCAPLVIAEKHVLLGVLSKVSLIYFLLAVILAVNAVLDTISDVYNASYLARKAPITGFIQVVKLLLAIIALVLIIANVLDKSPIILLSGLGAVTAVLLLVFRDAILGFVAGIQIAANRMVTNGDWIEMSKYGADGNVLEVGLTTVKVQNWDNTITTIPTYALISESFRNWRGMQESPGRRIKRSIYIDIHSIRFCDAKSLERFKQVRYIRQYIQDKLEQVSSYNKDNDITEEDLLNSRRLTNIGTFRAYMVHYLKQHPEINQNMTLMVRQLAPTELGVPLEIYCFSANKNWVEYEGIQSDLFDHFLAILPIFELRAYQRVGDYRPPVLSSEKPKDDE</sequence>
<evidence type="ECO:0000256" key="6">
    <source>
        <dbReference type="ARBA" id="ARBA00023016"/>
    </source>
</evidence>
<evidence type="ECO:0000256" key="4">
    <source>
        <dbReference type="ARBA" id="ARBA00022692"/>
    </source>
</evidence>
<feature type="transmembrane region" description="Helical" evidence="10">
    <location>
        <begin position="103"/>
        <end position="127"/>
    </location>
</feature>
<dbReference type="Pfam" id="PF00924">
    <property type="entry name" value="MS_channel_2nd"/>
    <property type="match status" value="1"/>
</dbReference>
<comment type="subcellular location">
    <subcellularLocation>
        <location evidence="1">Cell inner membrane</location>
        <topology evidence="1">Multi-pass membrane protein</topology>
    </subcellularLocation>
</comment>
<feature type="transmembrane region" description="Helical" evidence="10">
    <location>
        <begin position="148"/>
        <end position="169"/>
    </location>
</feature>
<feature type="domain" description="Mechanosensitive ion channel MscS" evidence="11">
    <location>
        <begin position="194"/>
        <end position="261"/>
    </location>
</feature>
<dbReference type="FunFam" id="2.30.30.60:FF:000002">
    <property type="entry name" value="Mechanosensitive ion channel family protein"/>
    <property type="match status" value="1"/>
</dbReference>
<keyword evidence="13" id="KW-1185">Reference proteome</keyword>
<proteinExistence type="predicted"/>
<evidence type="ECO:0000256" key="5">
    <source>
        <dbReference type="ARBA" id="ARBA00022989"/>
    </source>
</evidence>
<feature type="transmembrane region" description="Helical" evidence="10">
    <location>
        <begin position="29"/>
        <end position="55"/>
    </location>
</feature>
<dbReference type="PANTHER" id="PTHR30414:SF0">
    <property type="entry name" value="MINICONDUCTANCE MECHANOSENSITIVE CHANNEL YBDG"/>
    <property type="match status" value="1"/>
</dbReference>
<evidence type="ECO:0000256" key="8">
    <source>
        <dbReference type="ARBA" id="ARBA00093630"/>
    </source>
</evidence>
<keyword evidence="4 10" id="KW-0812">Transmembrane</keyword>
<evidence type="ECO:0000256" key="1">
    <source>
        <dbReference type="ARBA" id="ARBA00004429"/>
    </source>
</evidence>
<keyword evidence="5 10" id="KW-1133">Transmembrane helix</keyword>
<keyword evidence="2" id="KW-1003">Cell membrane</keyword>
<dbReference type="Proteomes" id="UP000601768">
    <property type="component" value="Unassembled WGS sequence"/>
</dbReference>
<evidence type="ECO:0000313" key="13">
    <source>
        <dbReference type="Proteomes" id="UP000601768"/>
    </source>
</evidence>
<evidence type="ECO:0000256" key="7">
    <source>
        <dbReference type="ARBA" id="ARBA00023136"/>
    </source>
</evidence>
<keyword evidence="3" id="KW-0997">Cell inner membrane</keyword>
<protein>
    <recommendedName>
        <fullName evidence="8">Mechanosensing system component YbdG</fullName>
    </recommendedName>
    <alternativeName>
        <fullName evidence="9">Mechanosensitive channel homolog YbdG</fullName>
    </alternativeName>
</protein>
<evidence type="ECO:0000259" key="11">
    <source>
        <dbReference type="Pfam" id="PF00924"/>
    </source>
</evidence>
<evidence type="ECO:0000256" key="10">
    <source>
        <dbReference type="SAM" id="Phobius"/>
    </source>
</evidence>
<dbReference type="Gene3D" id="2.30.30.60">
    <property type="match status" value="1"/>
</dbReference>
<evidence type="ECO:0000313" key="12">
    <source>
        <dbReference type="EMBL" id="MBC3766825.1"/>
    </source>
</evidence>
<name>A0A8J6ISW3_9ALTE</name>
<accession>A0A8J6ISW3</accession>
<evidence type="ECO:0000256" key="9">
    <source>
        <dbReference type="ARBA" id="ARBA00093659"/>
    </source>
</evidence>
<keyword evidence="6" id="KW-0346">Stress response</keyword>
<evidence type="ECO:0000256" key="3">
    <source>
        <dbReference type="ARBA" id="ARBA00022519"/>
    </source>
</evidence>
<evidence type="ECO:0000256" key="2">
    <source>
        <dbReference type="ARBA" id="ARBA00022475"/>
    </source>
</evidence>
<dbReference type="EMBL" id="JACNEP010000011">
    <property type="protein sequence ID" value="MBC3766825.1"/>
    <property type="molecule type" value="Genomic_DNA"/>
</dbReference>
<feature type="transmembrane region" description="Helical" evidence="10">
    <location>
        <begin position="76"/>
        <end position="97"/>
    </location>
</feature>
<dbReference type="InterPro" id="IPR030192">
    <property type="entry name" value="YbdG"/>
</dbReference>
<dbReference type="RefSeq" id="WP_186507353.1">
    <property type="nucleotide sequence ID" value="NZ_JACNEP010000011.1"/>
</dbReference>
<dbReference type="GO" id="GO:0071470">
    <property type="term" value="P:cellular response to osmotic stress"/>
    <property type="evidence" value="ECO:0007669"/>
    <property type="project" value="InterPro"/>
</dbReference>
<comment type="caution">
    <text evidence="12">The sequence shown here is derived from an EMBL/GenBank/DDBJ whole genome shotgun (WGS) entry which is preliminary data.</text>
</comment>
<reference evidence="12" key="1">
    <citation type="journal article" date="2018" name="Int. J. Syst. Evol. Microbiol.">
        <title>Neptunicella marina gen. nov., sp. nov., isolated from surface seawater.</title>
        <authorList>
            <person name="Liu X."/>
            <person name="Lai Q."/>
            <person name="Du Y."/>
            <person name="Zhang X."/>
            <person name="Liu Z."/>
            <person name="Sun F."/>
            <person name="Shao Z."/>
        </authorList>
    </citation>
    <scope>NUCLEOTIDE SEQUENCE</scope>
    <source>
        <strain evidence="12">S27-2</strain>
    </source>
</reference>